<organism evidence="1">
    <name type="scientific">Edaphobacter paludis</name>
    <dbReference type="NCBI Taxonomy" id="3035702"/>
    <lineage>
        <taxon>Bacteria</taxon>
        <taxon>Pseudomonadati</taxon>
        <taxon>Acidobacteriota</taxon>
        <taxon>Terriglobia</taxon>
        <taxon>Terriglobales</taxon>
        <taxon>Acidobacteriaceae</taxon>
        <taxon>Edaphobacter</taxon>
    </lineage>
</organism>
<dbReference type="RefSeq" id="WP_348269727.1">
    <property type="nucleotide sequence ID" value="NZ_CP121195.1"/>
</dbReference>
<protein>
    <submittedName>
        <fullName evidence="1">Uncharacterized protein</fullName>
    </submittedName>
</protein>
<reference evidence="1" key="1">
    <citation type="submission" date="2023-03" db="EMBL/GenBank/DDBJ databases">
        <title>Edaphobacter sp.</title>
        <authorList>
            <person name="Huber K.J."/>
            <person name="Papendorf J."/>
            <person name="Pilke C."/>
            <person name="Bunk B."/>
            <person name="Sproeer C."/>
            <person name="Pester M."/>
        </authorList>
    </citation>
    <scope>NUCLEOTIDE SEQUENCE</scope>
    <source>
        <strain evidence="1">DSM 109920</strain>
    </source>
</reference>
<name>A0AAU7D7B2_9BACT</name>
<accession>A0AAU7D7B2</accession>
<gene>
    <name evidence="1" type="ORF">P8936_16390</name>
</gene>
<dbReference type="AlphaFoldDB" id="A0AAU7D7B2"/>
<evidence type="ECO:0000313" key="1">
    <source>
        <dbReference type="EMBL" id="XBH13245.1"/>
    </source>
</evidence>
<sequence>MNRNQNNRKSSKESDMGYMTEIGILNDRWDEIRKEPAKFVEQIFESSVSGGRSPRYIIGQTTVAKTHHADDMKVYIAHQNSFYEAYPERGADLRTLKLRQDDLKRMKQYIASCEKQTVANIAKLEAKSE</sequence>
<dbReference type="EMBL" id="CP121195">
    <property type="protein sequence ID" value="XBH13245.1"/>
    <property type="molecule type" value="Genomic_DNA"/>
</dbReference>
<proteinExistence type="predicted"/>